<accession>A0ABV2CJ63</accession>
<dbReference type="EMBL" id="JBEWCH010000044">
    <property type="protein sequence ID" value="MET1479115.1"/>
    <property type="molecule type" value="Genomic_DNA"/>
</dbReference>
<name>A0ABV2CJ63_9BURK</name>
<reference evidence="2 3" key="1">
    <citation type="submission" date="2024-06" db="EMBL/GenBank/DDBJ databases">
        <title>Burkholderia sola in Mexico.</title>
        <authorList>
            <person name="Estrada P."/>
        </authorList>
    </citation>
    <scope>NUCLEOTIDE SEQUENCE [LARGE SCALE GENOMIC DNA]</scope>
    <source>
        <strain evidence="2 3">CpTa8-5</strain>
    </source>
</reference>
<keyword evidence="3" id="KW-1185">Reference proteome</keyword>
<evidence type="ECO:0000256" key="1">
    <source>
        <dbReference type="SAM" id="MobiDB-lite"/>
    </source>
</evidence>
<evidence type="ECO:0000313" key="3">
    <source>
        <dbReference type="Proteomes" id="UP001548587"/>
    </source>
</evidence>
<dbReference type="RefSeq" id="WP_209929243.1">
    <property type="nucleotide sequence ID" value="NZ_JBEWCH010000044.1"/>
</dbReference>
<evidence type="ECO:0000313" key="2">
    <source>
        <dbReference type="EMBL" id="MET1479115.1"/>
    </source>
</evidence>
<gene>
    <name evidence="2" type="ORF">ABXL37_33205</name>
</gene>
<comment type="caution">
    <text evidence="2">The sequence shown here is derived from an EMBL/GenBank/DDBJ whole genome shotgun (WGS) entry which is preliminary data.</text>
</comment>
<organism evidence="2 3">
    <name type="scientific">Burkholderia sola</name>
    <dbReference type="NCBI Taxonomy" id="2843302"/>
    <lineage>
        <taxon>Bacteria</taxon>
        <taxon>Pseudomonadati</taxon>
        <taxon>Pseudomonadota</taxon>
        <taxon>Betaproteobacteria</taxon>
        <taxon>Burkholderiales</taxon>
        <taxon>Burkholderiaceae</taxon>
        <taxon>Burkholderia</taxon>
        <taxon>Burkholderia cepacia complex</taxon>
    </lineage>
</organism>
<feature type="region of interest" description="Disordered" evidence="1">
    <location>
        <begin position="1"/>
        <end position="24"/>
    </location>
</feature>
<sequence>MTKPTTTTSSAALAASLQAARRSPNPSKALLAVADAIAANPAQKYRAEAVRFAAKRLEVDPFDADAAASINVIAEDYARAARWDSMQAAAEADTDKVPHNLIFPLARGQAPTDAMPVKRKLSGRSDYYAKRAAMSPEELEEHDAANADYASRVVAANSLRTGR</sequence>
<protein>
    <submittedName>
        <fullName evidence="2">Uncharacterized protein</fullName>
    </submittedName>
</protein>
<dbReference type="Proteomes" id="UP001548587">
    <property type="component" value="Unassembled WGS sequence"/>
</dbReference>
<proteinExistence type="predicted"/>